<dbReference type="Proteomes" id="UP000183859">
    <property type="component" value="Chromosome"/>
</dbReference>
<sequence length="90" mass="10554">MQTRAHTPARVPVTGTRAAPKQTGKSLKKIEIFGLKALWLHFADEIDLRRLAILHLRIRRKEHALHVLKGEQRQIRRKCTRRMQRARNSS</sequence>
<name>A0A1L3I0N1_9RHOB</name>
<accession>A0A1L3I0N1</accession>
<reference evidence="3" key="1">
    <citation type="submission" date="2016-07" db="EMBL/GenBank/DDBJ databases">
        <title>Phaeobacter portensis sp. nov., a tropodithietic acid producing bacterium isolated from a German harbor.</title>
        <authorList>
            <person name="Freese H.M."/>
            <person name="Bunk B."/>
            <person name="Breider S."/>
            <person name="Brinkhoff T."/>
        </authorList>
    </citation>
    <scope>NUCLEOTIDE SEQUENCE [LARGE SCALE GENOMIC DNA]</scope>
    <source>
        <strain evidence="3">P97</strain>
    </source>
</reference>
<dbReference type="AlphaFoldDB" id="A0A1L3I0N1"/>
<dbReference type="STRING" id="1844006.PhaeoP97_00219"/>
<organism evidence="2 3">
    <name type="scientific">Phaeobacter porticola</name>
    <dbReference type="NCBI Taxonomy" id="1844006"/>
    <lineage>
        <taxon>Bacteria</taxon>
        <taxon>Pseudomonadati</taxon>
        <taxon>Pseudomonadota</taxon>
        <taxon>Alphaproteobacteria</taxon>
        <taxon>Rhodobacterales</taxon>
        <taxon>Roseobacteraceae</taxon>
        <taxon>Phaeobacter</taxon>
    </lineage>
</organism>
<evidence type="ECO:0000256" key="1">
    <source>
        <dbReference type="SAM" id="MobiDB-lite"/>
    </source>
</evidence>
<evidence type="ECO:0000313" key="3">
    <source>
        <dbReference type="Proteomes" id="UP000183859"/>
    </source>
</evidence>
<keyword evidence="3" id="KW-1185">Reference proteome</keyword>
<protein>
    <submittedName>
        <fullName evidence="2">Uncharacterized protein</fullName>
    </submittedName>
</protein>
<dbReference type="EMBL" id="CP016364">
    <property type="protein sequence ID" value="APG45671.1"/>
    <property type="molecule type" value="Genomic_DNA"/>
</dbReference>
<proteinExistence type="predicted"/>
<dbReference type="KEGG" id="php:PhaeoP97_00219"/>
<feature type="region of interest" description="Disordered" evidence="1">
    <location>
        <begin position="1"/>
        <end position="22"/>
    </location>
</feature>
<evidence type="ECO:0000313" key="2">
    <source>
        <dbReference type="EMBL" id="APG45671.1"/>
    </source>
</evidence>
<gene>
    <name evidence="2" type="ORF">PhaeoP97_00219</name>
</gene>